<accession>A0ABW8LJS4</accession>
<dbReference type="RefSeq" id="WP_358641951.1">
    <property type="nucleotide sequence ID" value="NZ_JBFACG010000008.1"/>
</dbReference>
<dbReference type="Gene3D" id="2.102.10.10">
    <property type="entry name" value="Rieske [2Fe-2S] iron-sulphur domain"/>
    <property type="match status" value="1"/>
</dbReference>
<dbReference type="CDD" id="cd03467">
    <property type="entry name" value="Rieske"/>
    <property type="match status" value="1"/>
</dbReference>
<evidence type="ECO:0000256" key="3">
    <source>
        <dbReference type="ARBA" id="ARBA00023004"/>
    </source>
</evidence>
<name>A0ABW8LJS4_9ACTN</name>
<evidence type="ECO:0000256" key="6">
    <source>
        <dbReference type="SAM" id="SignalP"/>
    </source>
</evidence>
<keyword evidence="1" id="KW-0001">2Fe-2S</keyword>
<feature type="domain" description="Rieske" evidence="7">
    <location>
        <begin position="61"/>
        <end position="153"/>
    </location>
</feature>
<feature type="region of interest" description="Disordered" evidence="5">
    <location>
        <begin position="34"/>
        <end position="75"/>
    </location>
</feature>
<dbReference type="InterPro" id="IPR019546">
    <property type="entry name" value="TAT_signal_bac_arc"/>
</dbReference>
<dbReference type="InterPro" id="IPR017941">
    <property type="entry name" value="Rieske_2Fe-2S"/>
</dbReference>
<proteinExistence type="predicted"/>
<feature type="chain" id="PRO_5046441950" evidence="6">
    <location>
        <begin position="32"/>
        <end position="154"/>
    </location>
</feature>
<evidence type="ECO:0000259" key="7">
    <source>
        <dbReference type="PROSITE" id="PS51296"/>
    </source>
</evidence>
<evidence type="ECO:0000256" key="1">
    <source>
        <dbReference type="ARBA" id="ARBA00022714"/>
    </source>
</evidence>
<dbReference type="Pfam" id="PF00355">
    <property type="entry name" value="Rieske"/>
    <property type="match status" value="1"/>
</dbReference>
<evidence type="ECO:0000313" key="9">
    <source>
        <dbReference type="Proteomes" id="UP001620295"/>
    </source>
</evidence>
<dbReference type="InterPro" id="IPR006311">
    <property type="entry name" value="TAT_signal"/>
</dbReference>
<dbReference type="Proteomes" id="UP001620295">
    <property type="component" value="Unassembled WGS sequence"/>
</dbReference>
<organism evidence="8 9">
    <name type="scientific">Streptomyces milbemycinicus</name>
    <dbReference type="NCBI Taxonomy" id="476552"/>
    <lineage>
        <taxon>Bacteria</taxon>
        <taxon>Bacillati</taxon>
        <taxon>Actinomycetota</taxon>
        <taxon>Actinomycetes</taxon>
        <taxon>Kitasatosporales</taxon>
        <taxon>Streptomycetaceae</taxon>
        <taxon>Streptomyces</taxon>
    </lineage>
</organism>
<keyword evidence="9" id="KW-1185">Reference proteome</keyword>
<gene>
    <name evidence="8" type="ORF">ACI2L5_14540</name>
</gene>
<sequence>MAESAITGRPNTTRRAFMTACGAAGLAAALAACGSDSDSGSEASKSSGAGDSGQTGGGDGMELAKTSDIPEGGGKVFKDHELVVTQPKAGEFKAFSSVCPHMGKPLGDVSDGTINCPFHGSKFNIADGSVKHGPATKPLTAAEIKVQGDTISMA</sequence>
<dbReference type="InterPro" id="IPR036922">
    <property type="entry name" value="Rieske_2Fe-2S_sf"/>
</dbReference>
<keyword evidence="4" id="KW-0411">Iron-sulfur</keyword>
<feature type="signal peptide" evidence="6">
    <location>
        <begin position="1"/>
        <end position="31"/>
    </location>
</feature>
<feature type="compositionally biased region" description="Low complexity" evidence="5">
    <location>
        <begin position="34"/>
        <end position="49"/>
    </location>
</feature>
<dbReference type="EMBL" id="JBJDQH010000004">
    <property type="protein sequence ID" value="MFK4266148.1"/>
    <property type="molecule type" value="Genomic_DNA"/>
</dbReference>
<evidence type="ECO:0000256" key="2">
    <source>
        <dbReference type="ARBA" id="ARBA00022723"/>
    </source>
</evidence>
<protein>
    <submittedName>
        <fullName evidence="8">Rieske (2Fe-2S) protein</fullName>
    </submittedName>
</protein>
<evidence type="ECO:0000256" key="5">
    <source>
        <dbReference type="SAM" id="MobiDB-lite"/>
    </source>
</evidence>
<dbReference type="PROSITE" id="PS51296">
    <property type="entry name" value="RIESKE"/>
    <property type="match status" value="1"/>
</dbReference>
<keyword evidence="3" id="KW-0408">Iron</keyword>
<feature type="compositionally biased region" description="Gly residues" evidence="5">
    <location>
        <begin position="50"/>
        <end position="60"/>
    </location>
</feature>
<dbReference type="PROSITE" id="PS51318">
    <property type="entry name" value="TAT"/>
    <property type="match status" value="1"/>
</dbReference>
<evidence type="ECO:0000313" key="8">
    <source>
        <dbReference type="EMBL" id="MFK4266148.1"/>
    </source>
</evidence>
<dbReference type="SUPFAM" id="SSF50022">
    <property type="entry name" value="ISP domain"/>
    <property type="match status" value="1"/>
</dbReference>
<reference evidence="8 9" key="1">
    <citation type="submission" date="2024-11" db="EMBL/GenBank/DDBJ databases">
        <title>The Natural Products Discovery Center: Release of the First 8490 Sequenced Strains for Exploring Actinobacteria Biosynthetic Diversity.</title>
        <authorList>
            <person name="Kalkreuter E."/>
            <person name="Kautsar S.A."/>
            <person name="Yang D."/>
            <person name="Bader C.D."/>
            <person name="Teijaro C.N."/>
            <person name="Fluegel L."/>
            <person name="Davis C.M."/>
            <person name="Simpson J.R."/>
            <person name="Lauterbach L."/>
            <person name="Steele A.D."/>
            <person name="Gui C."/>
            <person name="Meng S."/>
            <person name="Li G."/>
            <person name="Viehrig K."/>
            <person name="Ye F."/>
            <person name="Su P."/>
            <person name="Kiefer A.F."/>
            <person name="Nichols A."/>
            <person name="Cepeda A.J."/>
            <person name="Yan W."/>
            <person name="Fan B."/>
            <person name="Jiang Y."/>
            <person name="Adhikari A."/>
            <person name="Zheng C.-J."/>
            <person name="Schuster L."/>
            <person name="Cowan T.M."/>
            <person name="Smanski M.J."/>
            <person name="Chevrette M.G."/>
            <person name="De Carvalho L.P.S."/>
            <person name="Shen B."/>
        </authorList>
    </citation>
    <scope>NUCLEOTIDE SEQUENCE [LARGE SCALE GENOMIC DNA]</scope>
    <source>
        <strain evidence="8 9">NPDC020863</strain>
    </source>
</reference>
<dbReference type="NCBIfam" id="TIGR01409">
    <property type="entry name" value="TAT_signal_seq"/>
    <property type="match status" value="1"/>
</dbReference>
<keyword evidence="2" id="KW-0479">Metal-binding</keyword>
<evidence type="ECO:0000256" key="4">
    <source>
        <dbReference type="ARBA" id="ARBA00023014"/>
    </source>
</evidence>
<comment type="caution">
    <text evidence="8">The sequence shown here is derived from an EMBL/GenBank/DDBJ whole genome shotgun (WGS) entry which is preliminary data.</text>
</comment>
<keyword evidence="6" id="KW-0732">Signal</keyword>